<dbReference type="Gene3D" id="1.25.40.10">
    <property type="entry name" value="Tetratricopeptide repeat domain"/>
    <property type="match status" value="3"/>
</dbReference>
<dbReference type="InterPro" id="IPR044645">
    <property type="entry name" value="DG1/EMB2279-like"/>
</dbReference>
<dbReference type="AlphaFoldDB" id="A0AAV7DYD7"/>
<dbReference type="PANTHER" id="PTHR46935:SF2">
    <property type="entry name" value="PENTACOTRIPEPTIDE-REPEAT REGION OF PRORP DOMAIN-CONTAINING PROTEIN"/>
    <property type="match status" value="1"/>
</dbReference>
<evidence type="ECO:0000313" key="5">
    <source>
        <dbReference type="Proteomes" id="UP000825729"/>
    </source>
</evidence>
<dbReference type="GO" id="GO:0009658">
    <property type="term" value="P:chloroplast organization"/>
    <property type="evidence" value="ECO:0007669"/>
    <property type="project" value="InterPro"/>
</dbReference>
<dbReference type="EMBL" id="JAINDJ010000008">
    <property type="protein sequence ID" value="KAG9440546.1"/>
    <property type="molecule type" value="Genomic_DNA"/>
</dbReference>
<protein>
    <recommendedName>
        <fullName evidence="6">Pentatricopeptide repeat-containing protein</fullName>
    </recommendedName>
</protein>
<dbReference type="GO" id="GO:0009507">
    <property type="term" value="C:chloroplast"/>
    <property type="evidence" value="ECO:0007669"/>
    <property type="project" value="TreeGrafter"/>
</dbReference>
<dbReference type="NCBIfam" id="TIGR00756">
    <property type="entry name" value="PPR"/>
    <property type="match status" value="2"/>
</dbReference>
<accession>A0AAV7DYD7</accession>
<proteinExistence type="predicted"/>
<evidence type="ECO:0000256" key="2">
    <source>
        <dbReference type="PROSITE-ProRule" id="PRU00708"/>
    </source>
</evidence>
<dbReference type="PROSITE" id="PS51375">
    <property type="entry name" value="PPR"/>
    <property type="match status" value="4"/>
</dbReference>
<evidence type="ECO:0000313" key="4">
    <source>
        <dbReference type="EMBL" id="KAG9440546.1"/>
    </source>
</evidence>
<name>A0AAV7DYD7_ARIFI</name>
<evidence type="ECO:0000256" key="3">
    <source>
        <dbReference type="SAM" id="MobiDB-lite"/>
    </source>
</evidence>
<feature type="repeat" description="PPR" evidence="2">
    <location>
        <begin position="419"/>
        <end position="453"/>
    </location>
</feature>
<feature type="repeat" description="PPR" evidence="2">
    <location>
        <begin position="263"/>
        <end position="297"/>
    </location>
</feature>
<dbReference type="Pfam" id="PF13812">
    <property type="entry name" value="PPR_3"/>
    <property type="match status" value="2"/>
</dbReference>
<dbReference type="InterPro" id="IPR011990">
    <property type="entry name" value="TPR-like_helical_dom_sf"/>
</dbReference>
<gene>
    <name evidence="4" type="ORF">H6P81_020711</name>
</gene>
<keyword evidence="1" id="KW-0677">Repeat</keyword>
<feature type="repeat" description="PPR" evidence="2">
    <location>
        <begin position="565"/>
        <end position="599"/>
    </location>
</feature>
<comment type="caution">
    <text evidence="4">The sequence shown here is derived from an EMBL/GenBank/DDBJ whole genome shotgun (WGS) entry which is preliminary data.</text>
</comment>
<organism evidence="4 5">
    <name type="scientific">Aristolochia fimbriata</name>
    <name type="common">White veined hardy Dutchman's pipe vine</name>
    <dbReference type="NCBI Taxonomy" id="158543"/>
    <lineage>
        <taxon>Eukaryota</taxon>
        <taxon>Viridiplantae</taxon>
        <taxon>Streptophyta</taxon>
        <taxon>Embryophyta</taxon>
        <taxon>Tracheophyta</taxon>
        <taxon>Spermatophyta</taxon>
        <taxon>Magnoliopsida</taxon>
        <taxon>Magnoliidae</taxon>
        <taxon>Piperales</taxon>
        <taxon>Aristolochiaceae</taxon>
        <taxon>Aristolochia</taxon>
    </lineage>
</organism>
<feature type="repeat" description="PPR" evidence="2">
    <location>
        <begin position="349"/>
        <end position="383"/>
    </location>
</feature>
<dbReference type="Proteomes" id="UP000825729">
    <property type="component" value="Unassembled WGS sequence"/>
</dbReference>
<reference evidence="4 5" key="1">
    <citation type="submission" date="2021-07" db="EMBL/GenBank/DDBJ databases">
        <title>The Aristolochia fimbriata genome: insights into angiosperm evolution, floral development and chemical biosynthesis.</title>
        <authorList>
            <person name="Jiao Y."/>
        </authorList>
    </citation>
    <scope>NUCLEOTIDE SEQUENCE [LARGE SCALE GENOMIC DNA]</scope>
    <source>
        <strain evidence="4">IBCAS-2021</strain>
        <tissue evidence="4">Leaf</tissue>
    </source>
</reference>
<feature type="region of interest" description="Disordered" evidence="3">
    <location>
        <begin position="66"/>
        <end position="86"/>
    </location>
</feature>
<dbReference type="PANTHER" id="PTHR46935">
    <property type="entry name" value="OS01G0674700 PROTEIN"/>
    <property type="match status" value="1"/>
</dbReference>
<sequence length="873" mass="99697">MSSAALLHSSPAMDATLGSQLPSIPSKEVIKRRLLKKGVVPTPKIIHTLQRKETQKSLRKFKRLADGKTLETAPSESQKREMEAEGQYQTIAREYRTFRKMMREKNGGMTARKPWERETSVDLRGFARESMEDGGEKLRKESLDELKEMMAERSRQAALLLLEDEFEEGRRGEVREGEALSYGYKKPLREQDAIRLLIKKITATNLSSQDWKFSRLMKHSGIIYTERNLLKLVDELGELGHWKHSISVIEWVYNSKDYMYHKSRYVYTKLLAVLGKARRPSEALHIFNQMREDRHIYPDMPAYHSIAVTLGQAGLVNDLWNIIVCMRQKPTAKTKNLLRKNWDPRLEPDVVIFNALLNACVSSQQWKGVSWVFKQMRQNGIRPTVASYGLAMEVMLKSKKYDLVYKLFEKTKGSGLAPNALNYKILVRAYWEEGKVHDAVEALREMEQRGVVGIASVYYELACCLCYHGRWQEAMYEVEKLKKLPYARPIEVSFTGMILSCMDGGHIHDCLSVFELMKAHCSPNVGTINVMLKVYGQNDMFAQAKELFEGLRNISRGEGAFLQPDAYSYSTMLEASASAHQWDYFEHVYKEMVLHGHHLDQKRHAAILVEASKAGKWHLLDHAFDLLLEAGEIPNKSIFFEMIFHNISQESCERLVTLLNCMGHASLHVSEKQWTSLFNMNKDRVSYNKLQKLLGVLGDSELMIEEVSISNFKKALQYTCALAAIHSTHNDGLIAESTINDSDGYINDKINRNVVDGNRDTGSIYDTGGLRSHIFTLHGDEDDGGKIDMRADNTVAFLNNRDQRTFSDEYLGDDGSEQVGSCSTIVRPTMESIDVTFDLLNSHDYEPEETKPPSASEILKAWQDNRNKDGIFF</sequence>
<keyword evidence="5" id="KW-1185">Reference proteome</keyword>
<dbReference type="Pfam" id="PF01535">
    <property type="entry name" value="PPR"/>
    <property type="match status" value="2"/>
</dbReference>
<evidence type="ECO:0008006" key="6">
    <source>
        <dbReference type="Google" id="ProtNLM"/>
    </source>
</evidence>
<evidence type="ECO:0000256" key="1">
    <source>
        <dbReference type="ARBA" id="ARBA00022737"/>
    </source>
</evidence>
<dbReference type="InterPro" id="IPR002885">
    <property type="entry name" value="PPR_rpt"/>
</dbReference>